<feature type="domain" description="Putative regulatory protein FmdB zinc ribbon" evidence="2">
    <location>
        <begin position="1"/>
        <end position="41"/>
    </location>
</feature>
<dbReference type="SMART" id="SM00834">
    <property type="entry name" value="CxxC_CXXC_SSSS"/>
    <property type="match status" value="1"/>
</dbReference>
<dbReference type="Proteomes" id="UP001500974">
    <property type="component" value="Unassembled WGS sequence"/>
</dbReference>
<proteinExistence type="predicted"/>
<dbReference type="PANTHER" id="PTHR34404">
    <property type="entry name" value="REGULATORY PROTEIN, FMDB FAMILY"/>
    <property type="match status" value="1"/>
</dbReference>
<feature type="region of interest" description="Disordered" evidence="1">
    <location>
        <begin position="55"/>
        <end position="114"/>
    </location>
</feature>
<reference evidence="4" key="1">
    <citation type="journal article" date="2019" name="Int. J. Syst. Evol. Microbiol.">
        <title>The Global Catalogue of Microorganisms (GCM) 10K type strain sequencing project: providing services to taxonomists for standard genome sequencing and annotation.</title>
        <authorList>
            <consortium name="The Broad Institute Genomics Platform"/>
            <consortium name="The Broad Institute Genome Sequencing Center for Infectious Disease"/>
            <person name="Wu L."/>
            <person name="Ma J."/>
        </authorList>
    </citation>
    <scope>NUCLEOTIDE SEQUENCE [LARGE SCALE GENOMIC DNA]</scope>
    <source>
        <strain evidence="4">JCM 14917</strain>
    </source>
</reference>
<gene>
    <name evidence="3" type="ORF">GCM10009784_01500</name>
</gene>
<evidence type="ECO:0000313" key="3">
    <source>
        <dbReference type="EMBL" id="GAA2172156.1"/>
    </source>
</evidence>
<dbReference type="EMBL" id="BAAAON010000001">
    <property type="protein sequence ID" value="GAA2172156.1"/>
    <property type="molecule type" value="Genomic_DNA"/>
</dbReference>
<evidence type="ECO:0000313" key="4">
    <source>
        <dbReference type="Proteomes" id="UP001500974"/>
    </source>
</evidence>
<feature type="compositionally biased region" description="Low complexity" evidence="1">
    <location>
        <begin position="66"/>
        <end position="114"/>
    </location>
</feature>
<accession>A0ABP5MGT8</accession>
<dbReference type="NCBIfam" id="TIGR02605">
    <property type="entry name" value="CxxC_CxxC_SSSS"/>
    <property type="match status" value="1"/>
</dbReference>
<dbReference type="PANTHER" id="PTHR34404:SF2">
    <property type="entry name" value="CONSERVED SERINE RICH PROTEIN"/>
    <property type="match status" value="1"/>
</dbReference>
<protein>
    <recommendedName>
        <fullName evidence="2">Putative regulatory protein FmdB zinc ribbon domain-containing protein</fullName>
    </recommendedName>
</protein>
<organism evidence="3 4">
    <name type="scientific">Arthrobacter parietis</name>
    <dbReference type="NCBI Taxonomy" id="271434"/>
    <lineage>
        <taxon>Bacteria</taxon>
        <taxon>Bacillati</taxon>
        <taxon>Actinomycetota</taxon>
        <taxon>Actinomycetes</taxon>
        <taxon>Micrococcales</taxon>
        <taxon>Micrococcaceae</taxon>
        <taxon>Arthrobacter</taxon>
    </lineage>
</organism>
<evidence type="ECO:0000259" key="2">
    <source>
        <dbReference type="SMART" id="SM00834"/>
    </source>
</evidence>
<sequence>MPTYAYACRDCGHAFDVQQSFSDDSLTVCPECEGRLRKKFNSVGVVFKGSGFYRTDSRATSSSVEAGSSPAAKPAGGSSGSEGKAPSSSPASSSATSSSARSKGTATTSSAASA</sequence>
<comment type="caution">
    <text evidence="3">The sequence shown here is derived from an EMBL/GenBank/DDBJ whole genome shotgun (WGS) entry which is preliminary data.</text>
</comment>
<dbReference type="RefSeq" id="WP_277359262.1">
    <property type="nucleotide sequence ID" value="NZ_BAAAON010000001.1"/>
</dbReference>
<name>A0ABP5MGT8_9MICC</name>
<dbReference type="InterPro" id="IPR013429">
    <property type="entry name" value="Regulatory_FmdB_Zinc_ribbon"/>
</dbReference>
<evidence type="ECO:0000256" key="1">
    <source>
        <dbReference type="SAM" id="MobiDB-lite"/>
    </source>
</evidence>
<keyword evidence="4" id="KW-1185">Reference proteome</keyword>
<dbReference type="Pfam" id="PF09723">
    <property type="entry name" value="Zn_ribbon_8"/>
    <property type="match status" value="1"/>
</dbReference>